<dbReference type="HOGENOM" id="CLU_1927190_0_0_1"/>
<evidence type="ECO:0000313" key="2">
    <source>
        <dbReference type="EMBL" id="KEQ86571.1"/>
    </source>
</evidence>
<keyword evidence="1" id="KW-0732">Signal</keyword>
<evidence type="ECO:0000313" key="3">
    <source>
        <dbReference type="Proteomes" id="UP000030706"/>
    </source>
</evidence>
<accession>A0A074YI85</accession>
<feature type="signal peptide" evidence="1">
    <location>
        <begin position="1"/>
        <end position="29"/>
    </location>
</feature>
<proteinExistence type="predicted"/>
<dbReference type="RefSeq" id="XP_029762758.1">
    <property type="nucleotide sequence ID" value="XM_029899177.1"/>
</dbReference>
<keyword evidence="3" id="KW-1185">Reference proteome</keyword>
<dbReference type="AlphaFoldDB" id="A0A074YI85"/>
<feature type="chain" id="PRO_5001703371" description="Secreted protein" evidence="1">
    <location>
        <begin position="30"/>
        <end position="131"/>
    </location>
</feature>
<reference evidence="2 3" key="1">
    <citation type="journal article" date="2014" name="BMC Genomics">
        <title>Genome sequencing of four Aureobasidium pullulans varieties: biotechnological potential, stress tolerance, and description of new species.</title>
        <authorList>
            <person name="Gostin Ar C."/>
            <person name="Ohm R.A."/>
            <person name="Kogej T."/>
            <person name="Sonjak S."/>
            <person name="Turk M."/>
            <person name="Zajc J."/>
            <person name="Zalar P."/>
            <person name="Grube M."/>
            <person name="Sun H."/>
            <person name="Han J."/>
            <person name="Sharma A."/>
            <person name="Chiniquy J."/>
            <person name="Ngan C.Y."/>
            <person name="Lipzen A."/>
            <person name="Barry K."/>
            <person name="Grigoriev I.V."/>
            <person name="Gunde-Cimerman N."/>
        </authorList>
    </citation>
    <scope>NUCLEOTIDE SEQUENCE [LARGE SCALE GENOMIC DNA]</scope>
    <source>
        <strain evidence="2 3">EXF-150</strain>
    </source>
</reference>
<name>A0A074YI85_AURPU</name>
<dbReference type="EMBL" id="KL584978">
    <property type="protein sequence ID" value="KEQ86571.1"/>
    <property type="molecule type" value="Genomic_DNA"/>
</dbReference>
<dbReference type="GeneID" id="40741483"/>
<dbReference type="Proteomes" id="UP000030706">
    <property type="component" value="Unassembled WGS sequence"/>
</dbReference>
<sequence>MHLKEGAGVRFRGWTFWTVLFCAFDQSHGAETYQSRDRALLDSEFSYHSLSLADICAQLVMRSEKGEHHRSYLVLRFVVSNTELNLEAKIGTYNMLQRDSAEDRCRCKRAVGKTVRTRLTSESVIRNSVKN</sequence>
<evidence type="ECO:0000256" key="1">
    <source>
        <dbReference type="SAM" id="SignalP"/>
    </source>
</evidence>
<evidence type="ECO:0008006" key="4">
    <source>
        <dbReference type="Google" id="ProtNLM"/>
    </source>
</evidence>
<gene>
    <name evidence="2" type="ORF">M438DRAFT_178549</name>
</gene>
<protein>
    <recommendedName>
        <fullName evidence="4">Secreted protein</fullName>
    </recommendedName>
</protein>
<organism evidence="2 3">
    <name type="scientific">Aureobasidium pullulans EXF-150</name>
    <dbReference type="NCBI Taxonomy" id="1043002"/>
    <lineage>
        <taxon>Eukaryota</taxon>
        <taxon>Fungi</taxon>
        <taxon>Dikarya</taxon>
        <taxon>Ascomycota</taxon>
        <taxon>Pezizomycotina</taxon>
        <taxon>Dothideomycetes</taxon>
        <taxon>Dothideomycetidae</taxon>
        <taxon>Dothideales</taxon>
        <taxon>Saccotheciaceae</taxon>
        <taxon>Aureobasidium</taxon>
    </lineage>
</organism>